<sequence>MSLRKVLKYGIVGSAVLGTGLSLHANDYDLNSVGIVRLGRAGATVFDIAATYQANLYSREMDDKKSREYLQLKSDTHRAAAEKLLNLCRTNRGVYIKVGQHIGALEYLLPPEYVSTMKVLHSNAPQKPVEDLYRVIRKICALIRTNCLNRSIRNARNGLIGTGGIVQRCETDGR</sequence>
<dbReference type="EnsemblMetazoa" id="AFUN019000-RA">
    <property type="protein sequence ID" value="AFUN019000-PA"/>
    <property type="gene ID" value="AFUN019000"/>
</dbReference>
<organism evidence="1">
    <name type="scientific">Anopheles funestus</name>
    <name type="common">African malaria mosquito</name>
    <dbReference type="NCBI Taxonomy" id="62324"/>
    <lineage>
        <taxon>Eukaryota</taxon>
        <taxon>Metazoa</taxon>
        <taxon>Ecdysozoa</taxon>
        <taxon>Arthropoda</taxon>
        <taxon>Hexapoda</taxon>
        <taxon>Insecta</taxon>
        <taxon>Pterygota</taxon>
        <taxon>Neoptera</taxon>
        <taxon>Endopterygota</taxon>
        <taxon>Diptera</taxon>
        <taxon>Nematocera</taxon>
        <taxon>Culicoidea</taxon>
        <taxon>Culicidae</taxon>
        <taxon>Anophelinae</taxon>
        <taxon>Anopheles</taxon>
    </lineage>
</organism>
<dbReference type="VEuPathDB" id="VectorBase:AFUN2_003886"/>
<proteinExistence type="predicted"/>
<dbReference type="InterPro" id="IPR051130">
    <property type="entry name" value="Mito_struct-func_regulator"/>
</dbReference>
<dbReference type="STRING" id="62324.A0A4Y0BG66"/>
<protein>
    <recommendedName>
        <fullName evidence="2">Protein kinase domain-containing protein</fullName>
    </recommendedName>
</protein>
<evidence type="ECO:0000313" key="1">
    <source>
        <dbReference type="EnsemblMetazoa" id="AFUN019000-PA"/>
    </source>
</evidence>
<name>A0A4Y0BG66_ANOFN</name>
<accession>A0A4Y0BG66</accession>
<dbReference type="GO" id="GO:0055088">
    <property type="term" value="P:lipid homeostasis"/>
    <property type="evidence" value="ECO:0007669"/>
    <property type="project" value="TreeGrafter"/>
</dbReference>
<dbReference type="PANTHER" id="PTHR43173">
    <property type="entry name" value="ABC1 FAMILY PROTEIN"/>
    <property type="match status" value="1"/>
</dbReference>
<reference evidence="1" key="1">
    <citation type="submission" date="2020-05" db="UniProtKB">
        <authorList>
            <consortium name="EnsemblMetazoa"/>
        </authorList>
    </citation>
    <scope>IDENTIFICATION</scope>
    <source>
        <strain evidence="1">FUMOZ</strain>
    </source>
</reference>
<dbReference type="PANTHER" id="PTHR43173:SF19">
    <property type="entry name" value="AARF DOMAIN-CONTAINING PROTEIN KINASE 1"/>
    <property type="match status" value="1"/>
</dbReference>
<dbReference type="VEuPathDB" id="VectorBase:AFUN019000"/>
<dbReference type="AlphaFoldDB" id="A0A4Y0BG66"/>
<evidence type="ECO:0008006" key="2">
    <source>
        <dbReference type="Google" id="ProtNLM"/>
    </source>
</evidence>
<dbReference type="GO" id="GO:0007005">
    <property type="term" value="P:mitochondrion organization"/>
    <property type="evidence" value="ECO:0007669"/>
    <property type="project" value="TreeGrafter"/>
</dbReference>
<dbReference type="GO" id="GO:0005743">
    <property type="term" value="C:mitochondrial inner membrane"/>
    <property type="evidence" value="ECO:0007669"/>
    <property type="project" value="TreeGrafter"/>
</dbReference>